<evidence type="ECO:0000256" key="1">
    <source>
        <dbReference type="ARBA" id="ARBA00004651"/>
    </source>
</evidence>
<proteinExistence type="inferred from homology"/>
<feature type="transmembrane region" description="Helical" evidence="8">
    <location>
        <begin position="247"/>
        <end position="271"/>
    </location>
</feature>
<evidence type="ECO:0000313" key="10">
    <source>
        <dbReference type="EMBL" id="SNT75476.1"/>
    </source>
</evidence>
<feature type="transmembrane region" description="Helical" evidence="8">
    <location>
        <begin position="411"/>
        <end position="432"/>
    </location>
</feature>
<dbReference type="AlphaFoldDB" id="A0A239PZT9"/>
<feature type="transmembrane region" description="Helical" evidence="8">
    <location>
        <begin position="114"/>
        <end position="132"/>
    </location>
</feature>
<evidence type="ECO:0000256" key="2">
    <source>
        <dbReference type="ARBA" id="ARBA00005346"/>
    </source>
</evidence>
<dbReference type="InterPro" id="IPR050586">
    <property type="entry name" value="CPA3_Na-H_Antiporter_D"/>
</dbReference>
<dbReference type="PRINTS" id="PR01434">
    <property type="entry name" value="NADHDHGNASE5"/>
</dbReference>
<feature type="transmembrane region" description="Helical" evidence="8">
    <location>
        <begin position="82"/>
        <end position="102"/>
    </location>
</feature>
<feature type="transmembrane region" description="Helical" evidence="8">
    <location>
        <begin position="283"/>
        <end position="301"/>
    </location>
</feature>
<dbReference type="InterPro" id="IPR001750">
    <property type="entry name" value="ND/Mrp_TM"/>
</dbReference>
<dbReference type="Pfam" id="PF00361">
    <property type="entry name" value="Proton_antipo_M"/>
    <property type="match status" value="1"/>
</dbReference>
<feature type="transmembrane region" description="Helical" evidence="8">
    <location>
        <begin position="477"/>
        <end position="500"/>
    </location>
</feature>
<keyword evidence="11" id="KW-1185">Reference proteome</keyword>
<dbReference type="PANTHER" id="PTHR42703">
    <property type="entry name" value="NADH DEHYDROGENASE"/>
    <property type="match status" value="1"/>
</dbReference>
<feature type="transmembrane region" description="Helical" evidence="8">
    <location>
        <begin position="313"/>
        <end position="333"/>
    </location>
</feature>
<gene>
    <name evidence="10" type="ORF">SAMN06297382_2759</name>
</gene>
<feature type="transmembrane region" description="Helical" evidence="8">
    <location>
        <begin position="371"/>
        <end position="391"/>
    </location>
</feature>
<evidence type="ECO:0000313" key="11">
    <source>
        <dbReference type="Proteomes" id="UP000198346"/>
    </source>
</evidence>
<evidence type="ECO:0000256" key="8">
    <source>
        <dbReference type="SAM" id="Phobius"/>
    </source>
</evidence>
<sequence>MISPELALPLSLAFPLVGFVAIWLLDKRPNWREAATLATAVVLLALAIVVFQAVGAGARPAYVLFEVVSGLPIAFEAEPLGAMFGLVASGLWLVNSLYSIGYMRGHGEKHQTRFYMCFAIAIAAAMGVAYAANLFTLFIFYEVLTLSTYPLVTHKGDAKARHGGRVYLGVLMATSIGLLLPAIAWTYAIAGSTDFAPGGLLSAHAEAARPVLGLLLALYAFGVGKAALMPVHPWLPNAMVAPTPVSAFLHAVAVVKAGVFSILKIVVYVFGVDFLHETGASAPFVWIAGGSILLASAIAMHKDNLKARLAYSTVSQLSYVTLGAMLAVSAGVMGGALQIAAHALGKMTLFMCAGAIMVAAHKEKVSELRGLGRTMPITFVCFFIGAVSIVGVPPLAGSWPKFFLMLGAADAGQIAMIGVLMLSSLLNVVYLLSIPAVAFLKPAKGADAPLEKEWYAGPLYDGRNALPRDPVKEAPPFCLIPIILTATGAIVLFFFSGALYDYLLPLTETGR</sequence>
<dbReference type="PANTHER" id="PTHR42703:SF1">
    <property type="entry name" value="NA(+)_H(+) ANTIPORTER SUBUNIT D1"/>
    <property type="match status" value="1"/>
</dbReference>
<name>A0A239PZT9_9PROT</name>
<keyword evidence="6 8" id="KW-0472">Membrane</keyword>
<evidence type="ECO:0000256" key="7">
    <source>
        <dbReference type="RuleBase" id="RU000320"/>
    </source>
</evidence>
<evidence type="ECO:0000256" key="5">
    <source>
        <dbReference type="ARBA" id="ARBA00022989"/>
    </source>
</evidence>
<evidence type="ECO:0000256" key="6">
    <source>
        <dbReference type="ARBA" id="ARBA00023136"/>
    </source>
</evidence>
<dbReference type="RefSeq" id="WP_183233985.1">
    <property type="nucleotide sequence ID" value="NZ_FZQA01000008.1"/>
</dbReference>
<comment type="similarity">
    <text evidence="2">Belongs to the CPA3 antiporters (TC 2.A.63) subunit D family.</text>
</comment>
<dbReference type="EMBL" id="FZQA01000008">
    <property type="protein sequence ID" value="SNT75476.1"/>
    <property type="molecule type" value="Genomic_DNA"/>
</dbReference>
<accession>A0A239PZT9</accession>
<evidence type="ECO:0000259" key="9">
    <source>
        <dbReference type="Pfam" id="PF00361"/>
    </source>
</evidence>
<protein>
    <submittedName>
        <fullName evidence="10">Multisubunit sodium/proton antiporter, MrpD subunit</fullName>
    </submittedName>
</protein>
<keyword evidence="4 7" id="KW-0812">Transmembrane</keyword>
<keyword evidence="5 8" id="KW-1133">Transmembrane helix</keyword>
<feature type="transmembrane region" description="Helical" evidence="8">
    <location>
        <begin position="6"/>
        <end position="25"/>
    </location>
</feature>
<comment type="subcellular location">
    <subcellularLocation>
        <location evidence="1">Cell membrane</location>
        <topology evidence="1">Multi-pass membrane protein</topology>
    </subcellularLocation>
    <subcellularLocation>
        <location evidence="7">Membrane</location>
        <topology evidence="7">Multi-pass membrane protein</topology>
    </subcellularLocation>
</comment>
<organism evidence="10 11">
    <name type="scientific">Amphiplicatus metriothermophilus</name>
    <dbReference type="NCBI Taxonomy" id="1519374"/>
    <lineage>
        <taxon>Bacteria</taxon>
        <taxon>Pseudomonadati</taxon>
        <taxon>Pseudomonadota</taxon>
        <taxon>Alphaproteobacteria</taxon>
        <taxon>Parvularculales</taxon>
        <taxon>Parvularculaceae</taxon>
        <taxon>Amphiplicatus</taxon>
    </lineage>
</organism>
<reference evidence="10 11" key="1">
    <citation type="submission" date="2017-07" db="EMBL/GenBank/DDBJ databases">
        <authorList>
            <person name="Sun Z.S."/>
            <person name="Albrecht U."/>
            <person name="Echele G."/>
            <person name="Lee C.C."/>
        </authorList>
    </citation>
    <scope>NUCLEOTIDE SEQUENCE [LARGE SCALE GENOMIC DNA]</scope>
    <source>
        <strain evidence="10 11">CGMCC 1.12710</strain>
    </source>
</reference>
<evidence type="ECO:0000256" key="3">
    <source>
        <dbReference type="ARBA" id="ARBA00022475"/>
    </source>
</evidence>
<keyword evidence="3" id="KW-1003">Cell membrane</keyword>
<feature type="domain" description="NADH:quinone oxidoreductase/Mrp antiporter transmembrane" evidence="9">
    <location>
        <begin position="131"/>
        <end position="425"/>
    </location>
</feature>
<feature type="transmembrane region" description="Helical" evidence="8">
    <location>
        <begin position="37"/>
        <end position="62"/>
    </location>
</feature>
<dbReference type="GO" id="GO:0005886">
    <property type="term" value="C:plasma membrane"/>
    <property type="evidence" value="ECO:0007669"/>
    <property type="project" value="UniProtKB-SubCell"/>
</dbReference>
<dbReference type="Proteomes" id="UP000198346">
    <property type="component" value="Unassembled WGS sequence"/>
</dbReference>
<feature type="transmembrane region" description="Helical" evidence="8">
    <location>
        <begin position="210"/>
        <end position="235"/>
    </location>
</feature>
<feature type="transmembrane region" description="Helical" evidence="8">
    <location>
        <begin position="166"/>
        <end position="190"/>
    </location>
</feature>
<evidence type="ECO:0000256" key="4">
    <source>
        <dbReference type="ARBA" id="ARBA00022692"/>
    </source>
</evidence>